<dbReference type="AlphaFoldDB" id="A0AAV9KJ59"/>
<evidence type="ECO:0000256" key="1">
    <source>
        <dbReference type="SAM" id="MobiDB-lite"/>
    </source>
</evidence>
<comment type="caution">
    <text evidence="2">The sequence shown here is derived from an EMBL/GenBank/DDBJ whole genome shotgun (WGS) entry which is preliminary data.</text>
</comment>
<feature type="compositionally biased region" description="Low complexity" evidence="1">
    <location>
        <begin position="80"/>
        <end position="91"/>
    </location>
</feature>
<evidence type="ECO:0000313" key="2">
    <source>
        <dbReference type="EMBL" id="KAK4713471.1"/>
    </source>
</evidence>
<dbReference type="Proteomes" id="UP001311915">
    <property type="component" value="Unassembled WGS sequence"/>
</dbReference>
<evidence type="ECO:0008006" key="4">
    <source>
        <dbReference type="Google" id="ProtNLM"/>
    </source>
</evidence>
<gene>
    <name evidence="2" type="ORF">R3W88_019378</name>
</gene>
<protein>
    <recommendedName>
        <fullName evidence="4">Integrase core domain containing protein</fullName>
    </recommendedName>
</protein>
<sequence length="137" mass="15558">MATLLEHVRSWMQCTIAEFEASMEQRMEHMMDQKVQAIHKHLDAFELRVLKRPTPTTYVSSFQTELASLWADLNTLLAAPETEPESAPTTPIDNTTLDALFRDEMQSPTSSHHVGKHPRSSRASDDTEAGRVSKREH</sequence>
<organism evidence="2 3">
    <name type="scientific">Solanum pinnatisectum</name>
    <name type="common">tansyleaf nightshade</name>
    <dbReference type="NCBI Taxonomy" id="50273"/>
    <lineage>
        <taxon>Eukaryota</taxon>
        <taxon>Viridiplantae</taxon>
        <taxon>Streptophyta</taxon>
        <taxon>Embryophyta</taxon>
        <taxon>Tracheophyta</taxon>
        <taxon>Spermatophyta</taxon>
        <taxon>Magnoliopsida</taxon>
        <taxon>eudicotyledons</taxon>
        <taxon>Gunneridae</taxon>
        <taxon>Pentapetalae</taxon>
        <taxon>asterids</taxon>
        <taxon>lamiids</taxon>
        <taxon>Solanales</taxon>
        <taxon>Solanaceae</taxon>
        <taxon>Solanoideae</taxon>
        <taxon>Solaneae</taxon>
        <taxon>Solanum</taxon>
    </lineage>
</organism>
<proteinExistence type="predicted"/>
<name>A0AAV9KJ59_9SOLN</name>
<reference evidence="2 3" key="1">
    <citation type="submission" date="2023-10" db="EMBL/GenBank/DDBJ databases">
        <title>Genome-Wide Identification Analysis in wild type Solanum Pinnatisectum Reveals Some Genes Defensing Phytophthora Infestans.</title>
        <authorList>
            <person name="Sun C."/>
        </authorList>
    </citation>
    <scope>NUCLEOTIDE SEQUENCE [LARGE SCALE GENOMIC DNA]</scope>
    <source>
        <strain evidence="2">LQN</strain>
        <tissue evidence="2">Leaf</tissue>
    </source>
</reference>
<feature type="region of interest" description="Disordered" evidence="1">
    <location>
        <begin position="80"/>
        <end position="137"/>
    </location>
</feature>
<evidence type="ECO:0000313" key="3">
    <source>
        <dbReference type="Proteomes" id="UP001311915"/>
    </source>
</evidence>
<accession>A0AAV9KJ59</accession>
<keyword evidence="3" id="KW-1185">Reference proteome</keyword>
<dbReference type="EMBL" id="JAWPEI010000010">
    <property type="protein sequence ID" value="KAK4713471.1"/>
    <property type="molecule type" value="Genomic_DNA"/>
</dbReference>
<feature type="compositionally biased region" description="Basic and acidic residues" evidence="1">
    <location>
        <begin position="122"/>
        <end position="137"/>
    </location>
</feature>